<sequence>MADVVVTVPIGFTFVGAPGQLGLDAWCAEGDAAGEEDSGQQWRFTTSGGRPSIERGERVYIVCEDRIRGYAPLVYVRCEGRLVHLIRGGGAVAVTIPKKVIGFRGWRYRWWKRSDEVPFPDWKT</sequence>
<reference evidence="1" key="1">
    <citation type="journal article" date="2015" name="Nature">
        <title>Complex archaea that bridge the gap between prokaryotes and eukaryotes.</title>
        <authorList>
            <person name="Spang A."/>
            <person name="Saw J.H."/>
            <person name="Jorgensen S.L."/>
            <person name="Zaremba-Niedzwiedzka K."/>
            <person name="Martijn J."/>
            <person name="Lind A.E."/>
            <person name="van Eijk R."/>
            <person name="Schleper C."/>
            <person name="Guy L."/>
            <person name="Ettema T.J."/>
        </authorList>
    </citation>
    <scope>NUCLEOTIDE SEQUENCE</scope>
</reference>
<comment type="caution">
    <text evidence="1">The sequence shown here is derived from an EMBL/GenBank/DDBJ whole genome shotgun (WGS) entry which is preliminary data.</text>
</comment>
<name>A0A0F9F9S5_9ZZZZ</name>
<protein>
    <submittedName>
        <fullName evidence="1">Uncharacterized protein</fullName>
    </submittedName>
</protein>
<proteinExistence type="predicted"/>
<evidence type="ECO:0000313" key="1">
    <source>
        <dbReference type="EMBL" id="KKL83149.1"/>
    </source>
</evidence>
<organism evidence="1">
    <name type="scientific">marine sediment metagenome</name>
    <dbReference type="NCBI Taxonomy" id="412755"/>
    <lineage>
        <taxon>unclassified sequences</taxon>
        <taxon>metagenomes</taxon>
        <taxon>ecological metagenomes</taxon>
    </lineage>
</organism>
<feature type="non-terminal residue" evidence="1">
    <location>
        <position position="124"/>
    </location>
</feature>
<dbReference type="EMBL" id="LAZR01022068">
    <property type="protein sequence ID" value="KKL83149.1"/>
    <property type="molecule type" value="Genomic_DNA"/>
</dbReference>
<accession>A0A0F9F9S5</accession>
<gene>
    <name evidence="1" type="ORF">LCGC14_1977700</name>
</gene>
<dbReference type="AlphaFoldDB" id="A0A0F9F9S5"/>